<keyword evidence="6" id="KW-0325">Glycoprotein</keyword>
<keyword evidence="3" id="KW-0732">Signal</keyword>
<dbReference type="AlphaFoldDB" id="A0A9N7VZ53"/>
<evidence type="ECO:0000313" key="7">
    <source>
        <dbReference type="EMBL" id="CAB1459828.1"/>
    </source>
</evidence>
<dbReference type="GO" id="GO:0007160">
    <property type="term" value="P:cell-matrix adhesion"/>
    <property type="evidence" value="ECO:0007669"/>
    <property type="project" value="TreeGrafter"/>
</dbReference>
<reference evidence="7" key="1">
    <citation type="submission" date="2020-03" db="EMBL/GenBank/DDBJ databases">
        <authorList>
            <person name="Weist P."/>
        </authorList>
    </citation>
    <scope>NUCLEOTIDE SEQUENCE</scope>
</reference>
<evidence type="ECO:0000256" key="3">
    <source>
        <dbReference type="ARBA" id="ARBA00022729"/>
    </source>
</evidence>
<organism evidence="7 8">
    <name type="scientific">Pleuronectes platessa</name>
    <name type="common">European plaice</name>
    <dbReference type="NCBI Taxonomy" id="8262"/>
    <lineage>
        <taxon>Eukaryota</taxon>
        <taxon>Metazoa</taxon>
        <taxon>Chordata</taxon>
        <taxon>Craniata</taxon>
        <taxon>Vertebrata</taxon>
        <taxon>Euteleostomi</taxon>
        <taxon>Actinopterygii</taxon>
        <taxon>Neopterygii</taxon>
        <taxon>Teleostei</taxon>
        <taxon>Neoteleostei</taxon>
        <taxon>Acanthomorphata</taxon>
        <taxon>Carangaria</taxon>
        <taxon>Pleuronectiformes</taxon>
        <taxon>Pleuronectoidei</taxon>
        <taxon>Pleuronectidae</taxon>
        <taxon>Pleuronectes</taxon>
    </lineage>
</organism>
<evidence type="ECO:0000256" key="5">
    <source>
        <dbReference type="ARBA" id="ARBA00023136"/>
    </source>
</evidence>
<accession>A0A9N7VZ53</accession>
<dbReference type="PANTHER" id="PTHR23412">
    <property type="entry name" value="STEREOCILIN RELATED"/>
    <property type="match status" value="1"/>
</dbReference>
<keyword evidence="4" id="KW-0130">Cell adhesion</keyword>
<evidence type="ECO:0000256" key="1">
    <source>
        <dbReference type="ARBA" id="ARBA00004370"/>
    </source>
</evidence>
<dbReference type="InterPro" id="IPR026664">
    <property type="entry name" value="Stereocilin-rel"/>
</dbReference>
<evidence type="ECO:0000256" key="6">
    <source>
        <dbReference type="ARBA" id="ARBA00023180"/>
    </source>
</evidence>
<evidence type="ECO:0000256" key="2">
    <source>
        <dbReference type="ARBA" id="ARBA00011016"/>
    </source>
</evidence>
<keyword evidence="5" id="KW-0472">Membrane</keyword>
<dbReference type="Pfam" id="PF06060">
    <property type="entry name" value="Mesothelin"/>
    <property type="match status" value="1"/>
</dbReference>
<dbReference type="GO" id="GO:0009986">
    <property type="term" value="C:cell surface"/>
    <property type="evidence" value="ECO:0007669"/>
    <property type="project" value="TreeGrafter"/>
</dbReference>
<comment type="caution">
    <text evidence="7">The sequence shown here is derived from an EMBL/GenBank/DDBJ whole genome shotgun (WGS) entry which is preliminary data.</text>
</comment>
<gene>
    <name evidence="7" type="ORF">PLEPLA_LOCUS47665</name>
</gene>
<evidence type="ECO:0000313" key="8">
    <source>
        <dbReference type="Proteomes" id="UP001153269"/>
    </source>
</evidence>
<name>A0A9N7VZ53_PLEPL</name>
<dbReference type="PANTHER" id="PTHR23412:SF21">
    <property type="entry name" value="OTOANCORIN ISOFORM X1"/>
    <property type="match status" value="1"/>
</dbReference>
<protein>
    <submittedName>
        <fullName evidence="7">Uncharacterized protein</fullName>
    </submittedName>
</protein>
<dbReference type="GO" id="GO:0016020">
    <property type="term" value="C:membrane"/>
    <property type="evidence" value="ECO:0007669"/>
    <property type="project" value="UniProtKB-SubCell"/>
</dbReference>
<keyword evidence="8" id="KW-1185">Reference proteome</keyword>
<comment type="subcellular location">
    <subcellularLocation>
        <location evidence="1">Membrane</location>
    </subcellularLocation>
</comment>
<dbReference type="InterPro" id="IPR010335">
    <property type="entry name" value="Mesothelin"/>
</dbReference>
<evidence type="ECO:0000256" key="4">
    <source>
        <dbReference type="ARBA" id="ARBA00022889"/>
    </source>
</evidence>
<comment type="similarity">
    <text evidence="2">Belongs to the mesothelin family.</text>
</comment>
<dbReference type="Proteomes" id="UP001153269">
    <property type="component" value="Unassembled WGS sequence"/>
</dbReference>
<sequence>MIPRNEHWVLICNFIHSCHKPCSWDRTQILQGGPLTMASKGGTFILLLAVACAASAKPQNNMPGKPNFKNMAKKLMMKCQNMGYQMPTMFQQSPVFNFRQLDLPVEKKDEDSSSSNLFTFLDALKTATEDASKDSNGRVTMVDSDETPNKMWNCTKLQQMIRLMRNSSEASACYMQAVVAPMSWTTLTTPGENNMDPGEYDAMVWAAKPALQDMPPSRLNLPQEVKAQYMEKIMNMMRDMYDTMSDHQRGSVVKWVKEQITQNYFNCTMTPPSASGGESQSSESMERCKSSLQWLNLKAMNTFGPYLSRLTLQDVDSSPKEMLCEFFKSDRFTSNLTRMRKMKPSLSKKFLERIQECYGGSMELAQHTDKLGTLACYYDAPDLTPDLSKKLLSQLDNCNNPRSRKLRKRLVQTLMSNSNASQSVHELGSSVTLLSPKQLSELPDSDREAILQTMGPNVRWSKGQLMALLRAKTGGNMCKEVTLEELMTLQAVVEGLPRCMLKRIRAREMLDDPDALRNITKRMRRGQLKAMLMGLSKDVNSSELLSKLSEPLLRVLSLNVLRKTNSTLDQMEKRTWSQSQAAYLAKKMHDQNQLNYRKLRSVLQGVTCKMIETVADKDSLDMAQAITENPQWLSKVQAICASRKLFATLKKVRADYFQTITEEELDNIPTLMLLHLPPAMLKDLPDSVCTVFLDKMEVANMSSLAQRASSRPALLKRALRCLSEGEDLSKLTTEDVSRLGQLMCQLSASQLRLMNPDVMRSSLWDMATCLHIPQRHRTDLIQLLIQTYKDPSDWSAETMEALGPLLLLDDNATSALP</sequence>
<proteinExistence type="inferred from homology"/>
<dbReference type="EMBL" id="CADEAL010004448">
    <property type="protein sequence ID" value="CAB1459828.1"/>
    <property type="molecule type" value="Genomic_DNA"/>
</dbReference>